<feature type="domain" description="S1 motif" evidence="6">
    <location>
        <begin position="38"/>
        <end position="119"/>
    </location>
</feature>
<dbReference type="InterPro" id="IPR019307">
    <property type="entry name" value="RNA-bd_AU-1/RNase_E/G"/>
</dbReference>
<dbReference type="Gene3D" id="2.40.50.140">
    <property type="entry name" value="Nucleic acid-binding proteins"/>
    <property type="match status" value="1"/>
</dbReference>
<dbReference type="Proteomes" id="UP000886780">
    <property type="component" value="Unassembled WGS sequence"/>
</dbReference>
<evidence type="ECO:0000256" key="3">
    <source>
        <dbReference type="ARBA" id="ARBA00022801"/>
    </source>
</evidence>
<dbReference type="GO" id="GO:0016787">
    <property type="term" value="F:hydrolase activity"/>
    <property type="evidence" value="ECO:0007669"/>
    <property type="project" value="UniProtKB-KW"/>
</dbReference>
<dbReference type="AlphaFoldDB" id="A0A9D2AWY8"/>
<organism evidence="7 8">
    <name type="scientific">Candidatus Lachnoclostridium stercoripullorum</name>
    <dbReference type="NCBI Taxonomy" id="2838635"/>
    <lineage>
        <taxon>Bacteria</taxon>
        <taxon>Bacillati</taxon>
        <taxon>Bacillota</taxon>
        <taxon>Clostridia</taxon>
        <taxon>Lachnospirales</taxon>
        <taxon>Lachnospiraceae</taxon>
    </lineage>
</organism>
<dbReference type="CDD" id="cd04453">
    <property type="entry name" value="S1_RNase_E"/>
    <property type="match status" value="1"/>
</dbReference>
<keyword evidence="2" id="KW-0479">Metal-binding</keyword>
<dbReference type="GO" id="GO:0005737">
    <property type="term" value="C:cytoplasm"/>
    <property type="evidence" value="ECO:0007669"/>
    <property type="project" value="TreeGrafter"/>
</dbReference>
<reference evidence="7" key="1">
    <citation type="journal article" date="2021" name="PeerJ">
        <title>Extensive microbial diversity within the chicken gut microbiome revealed by metagenomics and culture.</title>
        <authorList>
            <person name="Gilroy R."/>
            <person name="Ravi A."/>
            <person name="Getino M."/>
            <person name="Pursley I."/>
            <person name="Horton D.L."/>
            <person name="Alikhan N.F."/>
            <person name="Baker D."/>
            <person name="Gharbi K."/>
            <person name="Hall N."/>
            <person name="Watson M."/>
            <person name="Adriaenssens E.M."/>
            <person name="Foster-Nyarko E."/>
            <person name="Jarju S."/>
            <person name="Secka A."/>
            <person name="Antonio M."/>
            <person name="Oren A."/>
            <person name="Chaudhuri R.R."/>
            <person name="La Ragione R."/>
            <person name="Hildebrand F."/>
            <person name="Pallen M.J."/>
        </authorList>
    </citation>
    <scope>NUCLEOTIDE SEQUENCE</scope>
    <source>
        <strain evidence="7">ChiGjej4B4-12881</strain>
    </source>
</reference>
<evidence type="ECO:0000313" key="8">
    <source>
        <dbReference type="Proteomes" id="UP000886780"/>
    </source>
</evidence>
<dbReference type="SUPFAM" id="SSF50249">
    <property type="entry name" value="Nucleic acid-binding proteins"/>
    <property type="match status" value="1"/>
</dbReference>
<dbReference type="GO" id="GO:0003723">
    <property type="term" value="F:RNA binding"/>
    <property type="evidence" value="ECO:0007669"/>
    <property type="project" value="UniProtKB-KW"/>
</dbReference>
<evidence type="ECO:0000256" key="2">
    <source>
        <dbReference type="ARBA" id="ARBA00022723"/>
    </source>
</evidence>
<dbReference type="PANTHER" id="PTHR30001">
    <property type="entry name" value="RIBONUCLEASE"/>
    <property type="match status" value="1"/>
</dbReference>
<evidence type="ECO:0000256" key="5">
    <source>
        <dbReference type="ARBA" id="ARBA00022884"/>
    </source>
</evidence>
<proteinExistence type="predicted"/>
<dbReference type="GO" id="GO:0004540">
    <property type="term" value="F:RNA nuclease activity"/>
    <property type="evidence" value="ECO:0007669"/>
    <property type="project" value="InterPro"/>
</dbReference>
<reference evidence="7" key="2">
    <citation type="submission" date="2021-04" db="EMBL/GenBank/DDBJ databases">
        <authorList>
            <person name="Gilroy R."/>
        </authorList>
    </citation>
    <scope>NUCLEOTIDE SEQUENCE</scope>
    <source>
        <strain evidence="7">ChiGjej4B4-12881</strain>
    </source>
</reference>
<gene>
    <name evidence="7" type="ORF">IAA28_09235</name>
</gene>
<dbReference type="Pfam" id="PF10150">
    <property type="entry name" value="RNase_E_G"/>
    <property type="match status" value="1"/>
</dbReference>
<dbReference type="EMBL" id="DXEU01000166">
    <property type="protein sequence ID" value="HIX52973.1"/>
    <property type="molecule type" value="Genomic_DNA"/>
</dbReference>
<dbReference type="PROSITE" id="PS50126">
    <property type="entry name" value="S1"/>
    <property type="match status" value="1"/>
</dbReference>
<protein>
    <submittedName>
        <fullName evidence="7">Ribonuclease E/G</fullName>
    </submittedName>
</protein>
<dbReference type="InterPro" id="IPR012340">
    <property type="entry name" value="NA-bd_OB-fold"/>
</dbReference>
<dbReference type="GO" id="GO:0006364">
    <property type="term" value="P:rRNA processing"/>
    <property type="evidence" value="ECO:0007669"/>
    <property type="project" value="TreeGrafter"/>
</dbReference>
<accession>A0A9D2AWY8</accession>
<keyword evidence="5" id="KW-0694">RNA-binding</keyword>
<comment type="caution">
    <text evidence="7">The sequence shown here is derived from an EMBL/GenBank/DDBJ whole genome shotgun (WGS) entry which is preliminary data.</text>
</comment>
<name>A0A9D2AWY8_9FIRM</name>
<evidence type="ECO:0000256" key="1">
    <source>
        <dbReference type="ARBA" id="ARBA00001946"/>
    </source>
</evidence>
<evidence type="ECO:0000259" key="6">
    <source>
        <dbReference type="PROSITE" id="PS50126"/>
    </source>
</evidence>
<dbReference type="GO" id="GO:0046872">
    <property type="term" value="F:metal ion binding"/>
    <property type="evidence" value="ECO:0007669"/>
    <property type="project" value="UniProtKB-KW"/>
</dbReference>
<evidence type="ECO:0000256" key="4">
    <source>
        <dbReference type="ARBA" id="ARBA00022842"/>
    </source>
</evidence>
<keyword evidence="4" id="KW-0460">Magnesium</keyword>
<dbReference type="InterPro" id="IPR003029">
    <property type="entry name" value="S1_domain"/>
</dbReference>
<sequence length="404" mass="45643">MNKLIMTEWKGDVLTAQWTDGQIVRLSLDGRTSPSLLNRIYVGKVKNIVKNIGAAFIEFDGRMTGYYSLTENKEHLLTGEEFPSSRPLRVGDELVVQVERDAVKTKAPVLTGKISLAGRYAVLTRGREGMAFSAKITDKAWKGGLRTELEPEIPAGCGLIVRTNAYGADLSALREEIRSLRGQLEALLEEARYRVCGSRLDDSLPSYVAALRDSRMEELEEIVTDIPEIYGELEAYLKERQPGELAKLRRYEDRLLPLAKLYSLDTVMERALSRQVWLKSGGYLVIEPTEALTVIDVNSGKYSGRKNAADTIRLINREAAEEIGRQMILRNLSGIILVDFIDMEDEGDREELMEWMRDICRRDPVRTTVVDLTALNLMEITRKKLKKPLHEILRERERTPGGGS</sequence>
<dbReference type="InterPro" id="IPR004659">
    <property type="entry name" value="RNase_E/G"/>
</dbReference>
<keyword evidence="3" id="KW-0378">Hydrolase</keyword>
<dbReference type="PANTHER" id="PTHR30001:SF0">
    <property type="entry name" value="RIBONUCLEASE G"/>
    <property type="match status" value="1"/>
</dbReference>
<evidence type="ECO:0000313" key="7">
    <source>
        <dbReference type="EMBL" id="HIX52973.1"/>
    </source>
</evidence>
<comment type="cofactor">
    <cofactor evidence="1">
        <name>Mg(2+)</name>
        <dbReference type="ChEBI" id="CHEBI:18420"/>
    </cofactor>
</comment>